<accession>A0ACB9HDZ2</accession>
<proteinExistence type="predicted"/>
<protein>
    <submittedName>
        <fullName evidence="1">Uncharacterized protein</fullName>
    </submittedName>
</protein>
<keyword evidence="2" id="KW-1185">Reference proteome</keyword>
<reference evidence="2" key="1">
    <citation type="journal article" date="2022" name="Mol. Ecol. Resour.">
        <title>The genomes of chicory, endive, great burdock and yacon provide insights into Asteraceae palaeo-polyploidization history and plant inulin production.</title>
        <authorList>
            <person name="Fan W."/>
            <person name="Wang S."/>
            <person name="Wang H."/>
            <person name="Wang A."/>
            <person name="Jiang F."/>
            <person name="Liu H."/>
            <person name="Zhao H."/>
            <person name="Xu D."/>
            <person name="Zhang Y."/>
        </authorList>
    </citation>
    <scope>NUCLEOTIDE SEQUENCE [LARGE SCALE GENOMIC DNA]</scope>
    <source>
        <strain evidence="2">cv. Yunnan</strain>
    </source>
</reference>
<sequence>MSLLVPFVRIFMYINMVLVIMLFAEMIYMAIVVAFNKLFGKKAEQRYKWEPFQDDAELGSSVYPLVYQLSIGAACRLSWPSDRIVIQVLDDSTDPIIKGMVEKECQSWATKGVNIHYQVRDNRKGYKAGALKEGLTHHYVHHCEYVVIFDADFQPEPDFLTRTIPFLHHNPELALVQGRWKFVNSNDCLMTRVQEISLNYHFRVEQEYGSIAFAFFGFNGTAGVWRMIALYEAEGWKDRTTVEDMDLAVRASLKGWKFLYIGSLMVKNELPSVLEAYRYQQHRWSCGPANLFRKIVAHIATFTLYCVVFPATALIPEVKIPRWGTIYLPTIITLLNAAGTPRSFYLVVFWVLIENVMSFHRAKATFIGLFETQRVNEWVVTVKHGDASKVKEATQHSQSWFKIGERILMLELCVGIFLFGCACYDLAYGRYRYYIYLYLQAVAFLTIGCGYIGTQAPNS</sequence>
<evidence type="ECO:0000313" key="2">
    <source>
        <dbReference type="Proteomes" id="UP001056120"/>
    </source>
</evidence>
<dbReference type="EMBL" id="CM042029">
    <property type="protein sequence ID" value="KAI3793787.1"/>
    <property type="molecule type" value="Genomic_DNA"/>
</dbReference>
<dbReference type="Proteomes" id="UP001056120">
    <property type="component" value="Linkage Group LG12"/>
</dbReference>
<comment type="caution">
    <text evidence="1">The sequence shown here is derived from an EMBL/GenBank/DDBJ whole genome shotgun (WGS) entry which is preliminary data.</text>
</comment>
<gene>
    <name evidence="1" type="ORF">L1987_36409</name>
</gene>
<evidence type="ECO:0000313" key="1">
    <source>
        <dbReference type="EMBL" id="KAI3793787.1"/>
    </source>
</evidence>
<reference evidence="1 2" key="2">
    <citation type="journal article" date="2022" name="Mol. Ecol. Resour.">
        <title>The genomes of chicory, endive, great burdock and yacon provide insights into Asteraceae paleo-polyploidization history and plant inulin production.</title>
        <authorList>
            <person name="Fan W."/>
            <person name="Wang S."/>
            <person name="Wang H."/>
            <person name="Wang A."/>
            <person name="Jiang F."/>
            <person name="Liu H."/>
            <person name="Zhao H."/>
            <person name="Xu D."/>
            <person name="Zhang Y."/>
        </authorList>
    </citation>
    <scope>NUCLEOTIDE SEQUENCE [LARGE SCALE GENOMIC DNA]</scope>
    <source>
        <strain evidence="2">cv. Yunnan</strain>
        <tissue evidence="1">Leaves</tissue>
    </source>
</reference>
<name>A0ACB9HDZ2_9ASTR</name>
<organism evidence="1 2">
    <name type="scientific">Smallanthus sonchifolius</name>
    <dbReference type="NCBI Taxonomy" id="185202"/>
    <lineage>
        <taxon>Eukaryota</taxon>
        <taxon>Viridiplantae</taxon>
        <taxon>Streptophyta</taxon>
        <taxon>Embryophyta</taxon>
        <taxon>Tracheophyta</taxon>
        <taxon>Spermatophyta</taxon>
        <taxon>Magnoliopsida</taxon>
        <taxon>eudicotyledons</taxon>
        <taxon>Gunneridae</taxon>
        <taxon>Pentapetalae</taxon>
        <taxon>asterids</taxon>
        <taxon>campanulids</taxon>
        <taxon>Asterales</taxon>
        <taxon>Asteraceae</taxon>
        <taxon>Asteroideae</taxon>
        <taxon>Heliantheae alliance</taxon>
        <taxon>Millerieae</taxon>
        <taxon>Smallanthus</taxon>
    </lineage>
</organism>